<protein>
    <submittedName>
        <fullName evidence="4">Transcriptional regulator CRZ1</fullName>
    </submittedName>
</protein>
<dbReference type="Proteomes" id="UP000198287">
    <property type="component" value="Unassembled WGS sequence"/>
</dbReference>
<organism evidence="4 5">
    <name type="scientific">Folsomia candida</name>
    <name type="common">Springtail</name>
    <dbReference type="NCBI Taxonomy" id="158441"/>
    <lineage>
        <taxon>Eukaryota</taxon>
        <taxon>Metazoa</taxon>
        <taxon>Ecdysozoa</taxon>
        <taxon>Arthropoda</taxon>
        <taxon>Hexapoda</taxon>
        <taxon>Collembola</taxon>
        <taxon>Entomobryomorpha</taxon>
        <taxon>Isotomoidea</taxon>
        <taxon>Isotomidae</taxon>
        <taxon>Proisotominae</taxon>
        <taxon>Folsomia</taxon>
    </lineage>
</organism>
<evidence type="ECO:0000313" key="4">
    <source>
        <dbReference type="EMBL" id="OXA41398.1"/>
    </source>
</evidence>
<proteinExistence type="predicted"/>
<evidence type="ECO:0000256" key="2">
    <source>
        <dbReference type="SAM" id="MobiDB-lite"/>
    </source>
</evidence>
<comment type="caution">
    <text evidence="4">The sequence shown here is derived from an EMBL/GenBank/DDBJ whole genome shotgun (WGS) entry which is preliminary data.</text>
</comment>
<keyword evidence="1" id="KW-0863">Zinc-finger</keyword>
<evidence type="ECO:0000313" key="5">
    <source>
        <dbReference type="Proteomes" id="UP000198287"/>
    </source>
</evidence>
<feature type="region of interest" description="Disordered" evidence="2">
    <location>
        <begin position="30"/>
        <end position="54"/>
    </location>
</feature>
<dbReference type="InterPro" id="IPR013087">
    <property type="entry name" value="Znf_C2H2_type"/>
</dbReference>
<dbReference type="GO" id="GO:0008270">
    <property type="term" value="F:zinc ion binding"/>
    <property type="evidence" value="ECO:0007669"/>
    <property type="project" value="UniProtKB-KW"/>
</dbReference>
<accession>A0A226D939</accession>
<dbReference type="OrthoDB" id="10004641at2759"/>
<gene>
    <name evidence="4" type="ORF">Fcan01_23595</name>
</gene>
<dbReference type="PROSITE" id="PS00028">
    <property type="entry name" value="ZINC_FINGER_C2H2_1"/>
    <property type="match status" value="2"/>
</dbReference>
<evidence type="ECO:0000256" key="1">
    <source>
        <dbReference type="PROSITE-ProRule" id="PRU00042"/>
    </source>
</evidence>
<keyword evidence="5" id="KW-1185">Reference proteome</keyword>
<dbReference type="Pfam" id="PF00096">
    <property type="entry name" value="zf-C2H2"/>
    <property type="match status" value="2"/>
</dbReference>
<evidence type="ECO:0000259" key="3">
    <source>
        <dbReference type="PROSITE" id="PS50157"/>
    </source>
</evidence>
<dbReference type="AlphaFoldDB" id="A0A226D939"/>
<feature type="domain" description="C2H2-type" evidence="3">
    <location>
        <begin position="234"/>
        <end position="256"/>
    </location>
</feature>
<dbReference type="SUPFAM" id="SSF57667">
    <property type="entry name" value="beta-beta-alpha zinc fingers"/>
    <property type="match status" value="1"/>
</dbReference>
<dbReference type="PROSITE" id="PS50157">
    <property type="entry name" value="ZINC_FINGER_C2H2_2"/>
    <property type="match status" value="2"/>
</dbReference>
<sequence>MEELLERVASLEVMVSQLVKWTNFEVPGKLSSPQNDIRVTDNSTRLSSPHPHRDYSADYVDIEQEIKVEFQNDDMLPANFSYCDEEEVEEGEVRGLLIHPTDDPLGDIIIPDPNYSSPRREDNYHPQVFIGGPPQSQGPNANPQKSLDVGVTKLEINSTAETKVGPGSKNGRGKYPINGSGSRYRCPIHVINVHRLRVFPCRLCPRKFSEKVQLDAHVRSSHVTPPVIAQSGMYKCSICGREFGRRFCLKRHQTVHEKVGRMLI</sequence>
<reference evidence="4 5" key="1">
    <citation type="submission" date="2015-12" db="EMBL/GenBank/DDBJ databases">
        <title>The genome of Folsomia candida.</title>
        <authorList>
            <person name="Faddeeva A."/>
            <person name="Derks M.F."/>
            <person name="Anvar Y."/>
            <person name="Smit S."/>
            <person name="Van Straalen N."/>
            <person name="Roelofs D."/>
        </authorList>
    </citation>
    <scope>NUCLEOTIDE SEQUENCE [LARGE SCALE GENOMIC DNA]</scope>
    <source>
        <strain evidence="4 5">VU population</strain>
        <tissue evidence="4">Whole body</tissue>
    </source>
</reference>
<feature type="domain" description="C2H2-type" evidence="3">
    <location>
        <begin position="199"/>
        <end position="222"/>
    </location>
</feature>
<dbReference type="EMBL" id="LNIX01000029">
    <property type="protein sequence ID" value="OXA41398.1"/>
    <property type="molecule type" value="Genomic_DNA"/>
</dbReference>
<dbReference type="InterPro" id="IPR036236">
    <property type="entry name" value="Znf_C2H2_sf"/>
</dbReference>
<feature type="compositionally biased region" description="Polar residues" evidence="2">
    <location>
        <begin position="31"/>
        <end position="47"/>
    </location>
</feature>
<keyword evidence="1" id="KW-0862">Zinc</keyword>
<dbReference type="Gene3D" id="3.30.160.60">
    <property type="entry name" value="Classic Zinc Finger"/>
    <property type="match status" value="1"/>
</dbReference>
<keyword evidence="1" id="KW-0479">Metal-binding</keyword>
<name>A0A226D939_FOLCA</name>
<dbReference type="SMART" id="SM00355">
    <property type="entry name" value="ZnF_C2H2"/>
    <property type="match status" value="2"/>
</dbReference>